<dbReference type="InterPro" id="IPR001405">
    <property type="entry name" value="UPF0758"/>
</dbReference>
<dbReference type="PANTHER" id="PTHR30471">
    <property type="entry name" value="DNA REPAIR PROTEIN RADC"/>
    <property type="match status" value="1"/>
</dbReference>
<evidence type="ECO:0000256" key="5">
    <source>
        <dbReference type="ARBA" id="ARBA00023049"/>
    </source>
</evidence>
<comment type="similarity">
    <text evidence="6">Belongs to the UPF0758 family.</text>
</comment>
<dbReference type="RefSeq" id="WP_027707331.1">
    <property type="nucleotide sequence ID" value="NZ_JAEVHG010000004.1"/>
</dbReference>
<dbReference type="InterPro" id="IPR025657">
    <property type="entry name" value="RadC_JAB"/>
</dbReference>
<dbReference type="PROSITE" id="PS50249">
    <property type="entry name" value="MPN"/>
    <property type="match status" value="1"/>
</dbReference>
<keyword evidence="5" id="KW-0482">Metalloprotease</keyword>
<protein>
    <submittedName>
        <fullName evidence="8">JAB domain-containing protein</fullName>
    </submittedName>
</protein>
<proteinExistence type="inferred from homology"/>
<dbReference type="Proteomes" id="UP000257039">
    <property type="component" value="Unassembled WGS sequence"/>
</dbReference>
<dbReference type="CDD" id="cd08071">
    <property type="entry name" value="MPN_DUF2466"/>
    <property type="match status" value="1"/>
</dbReference>
<evidence type="ECO:0000313" key="9">
    <source>
        <dbReference type="Proteomes" id="UP000257039"/>
    </source>
</evidence>
<dbReference type="EMBL" id="NDXW01000001">
    <property type="protein sequence ID" value="RDH42152.1"/>
    <property type="molecule type" value="Genomic_DNA"/>
</dbReference>
<dbReference type="Pfam" id="PF20582">
    <property type="entry name" value="UPF0758_N"/>
    <property type="match status" value="1"/>
</dbReference>
<evidence type="ECO:0000256" key="3">
    <source>
        <dbReference type="ARBA" id="ARBA00022801"/>
    </source>
</evidence>
<dbReference type="NCBIfam" id="NF000642">
    <property type="entry name" value="PRK00024.1"/>
    <property type="match status" value="1"/>
</dbReference>
<evidence type="ECO:0000256" key="4">
    <source>
        <dbReference type="ARBA" id="ARBA00022833"/>
    </source>
</evidence>
<evidence type="ECO:0000256" key="6">
    <source>
        <dbReference type="RuleBase" id="RU003797"/>
    </source>
</evidence>
<dbReference type="InterPro" id="IPR046778">
    <property type="entry name" value="UPF0758_N"/>
</dbReference>
<sequence>MAITDWPCSERPRERLLAMGASALSDAELLAIFLRTGVKGKTAVDLARELLTTFGGLRPLLEATQQEFCQAHGLGTAKYVLLQAVLEMATRHLEAQLAEGASLQSSTQTKRYVQGKLRHYTYEVFAVLYLNSQHQIIRFEELFRGTLNAAAVYPREVVKQALMLNAAAVILVHNHPSGDTEPSQSDCYITEQLQAALELIDVRVLDHLIVGNADVLSFAEKGLLIAGV</sequence>
<evidence type="ECO:0000256" key="1">
    <source>
        <dbReference type="ARBA" id="ARBA00022670"/>
    </source>
</evidence>
<dbReference type="NCBIfam" id="TIGR00608">
    <property type="entry name" value="radc"/>
    <property type="match status" value="1"/>
</dbReference>
<feature type="domain" description="MPN" evidence="7">
    <location>
        <begin position="102"/>
        <end position="224"/>
    </location>
</feature>
<evidence type="ECO:0000256" key="2">
    <source>
        <dbReference type="ARBA" id="ARBA00022723"/>
    </source>
</evidence>
<dbReference type="PROSITE" id="PS01302">
    <property type="entry name" value="UPF0758"/>
    <property type="match status" value="1"/>
</dbReference>
<dbReference type="GO" id="GO:0008237">
    <property type="term" value="F:metallopeptidase activity"/>
    <property type="evidence" value="ECO:0007669"/>
    <property type="project" value="UniProtKB-KW"/>
</dbReference>
<dbReference type="AlphaFoldDB" id="A0A4P9VK20"/>
<evidence type="ECO:0000259" key="7">
    <source>
        <dbReference type="PROSITE" id="PS50249"/>
    </source>
</evidence>
<keyword evidence="3" id="KW-0378">Hydrolase</keyword>
<dbReference type="GO" id="GO:0006508">
    <property type="term" value="P:proteolysis"/>
    <property type="evidence" value="ECO:0007669"/>
    <property type="project" value="UniProtKB-KW"/>
</dbReference>
<dbReference type="InterPro" id="IPR020891">
    <property type="entry name" value="UPF0758_CS"/>
</dbReference>
<keyword evidence="9" id="KW-1185">Reference proteome</keyword>
<dbReference type="GO" id="GO:0046872">
    <property type="term" value="F:metal ion binding"/>
    <property type="evidence" value="ECO:0007669"/>
    <property type="project" value="UniProtKB-KW"/>
</dbReference>
<dbReference type="InterPro" id="IPR010994">
    <property type="entry name" value="RuvA_2-like"/>
</dbReference>
<keyword evidence="1" id="KW-0645">Protease</keyword>
<reference evidence="8 9" key="1">
    <citation type="submission" date="2017-04" db="EMBL/GenBank/DDBJ databases">
        <title>Draft genome sequence of Zooshikella ganghwensis VG4 isolated from Red Sea sediments.</title>
        <authorList>
            <person name="Rehman Z."/>
            <person name="Alam I."/>
            <person name="Kamau A."/>
            <person name="Bajic V."/>
            <person name="Leiknes T."/>
        </authorList>
    </citation>
    <scope>NUCLEOTIDE SEQUENCE [LARGE SCALE GENOMIC DNA]</scope>
    <source>
        <strain evidence="8 9">VG4</strain>
    </source>
</reference>
<keyword evidence="4" id="KW-0862">Zinc</keyword>
<accession>A0A4P9VK20</accession>
<evidence type="ECO:0000313" key="8">
    <source>
        <dbReference type="EMBL" id="RDH42152.1"/>
    </source>
</evidence>
<keyword evidence="2" id="KW-0479">Metal-binding</keyword>
<organism evidence="8 9">
    <name type="scientific">Zooshikella ganghwensis</name>
    <dbReference type="NCBI Taxonomy" id="202772"/>
    <lineage>
        <taxon>Bacteria</taxon>
        <taxon>Pseudomonadati</taxon>
        <taxon>Pseudomonadota</taxon>
        <taxon>Gammaproteobacteria</taxon>
        <taxon>Oceanospirillales</taxon>
        <taxon>Zooshikellaceae</taxon>
        <taxon>Zooshikella</taxon>
    </lineage>
</organism>
<dbReference type="Gene3D" id="3.40.140.10">
    <property type="entry name" value="Cytidine Deaminase, domain 2"/>
    <property type="match status" value="1"/>
</dbReference>
<gene>
    <name evidence="8" type="ORF">B9G39_01110</name>
</gene>
<dbReference type="SUPFAM" id="SSF47781">
    <property type="entry name" value="RuvA domain 2-like"/>
    <property type="match status" value="1"/>
</dbReference>
<dbReference type="InterPro" id="IPR037518">
    <property type="entry name" value="MPN"/>
</dbReference>
<comment type="caution">
    <text evidence="8">The sequence shown here is derived from an EMBL/GenBank/DDBJ whole genome shotgun (WGS) entry which is preliminary data.</text>
</comment>
<name>A0A4P9VK20_9GAMM</name>
<dbReference type="Pfam" id="PF04002">
    <property type="entry name" value="RadC"/>
    <property type="match status" value="1"/>
</dbReference>
<dbReference type="PANTHER" id="PTHR30471:SF3">
    <property type="entry name" value="UPF0758 PROTEIN YEES-RELATED"/>
    <property type="match status" value="1"/>
</dbReference>